<organism evidence="1 2">
    <name type="scientific">Agrobacterium phage 7-7-1</name>
    <dbReference type="NCBI Taxonomy" id="1161931"/>
    <lineage>
        <taxon>Viruses</taxon>
        <taxon>Duplodnaviria</taxon>
        <taxon>Heunggongvirae</taxon>
        <taxon>Uroviricota</taxon>
        <taxon>Caudoviricetes</taxon>
        <taxon>Schmittlotzvirus</taxon>
        <taxon>Schmittlotzvirus sv771</taxon>
    </lineage>
</organism>
<evidence type="ECO:0000313" key="1">
    <source>
        <dbReference type="EMBL" id="AFH19775.1"/>
    </source>
</evidence>
<gene>
    <name evidence="1" type="ORF">7-7-1_00077</name>
</gene>
<protein>
    <submittedName>
        <fullName evidence="1">Uncharacterized protein</fullName>
    </submittedName>
</protein>
<dbReference type="RefSeq" id="YP_007006533.1">
    <property type="nucleotide sequence ID" value="NC_019519.1"/>
</dbReference>
<dbReference type="Proteomes" id="UP000003754">
    <property type="component" value="Segment"/>
</dbReference>
<keyword evidence="2" id="KW-1185">Reference proteome</keyword>
<reference evidence="1 2" key="1">
    <citation type="submission" date="2011-12" db="EMBL/GenBank/DDBJ databases">
        <title>The genome sequence of the flagella-specific Agrobacterium bacteriophage 7-7-1.</title>
        <authorList>
            <person name="Schmitt R."/>
            <person name="Van den Bossche A."/>
            <person name="Lavigne R."/>
            <person name="Kropinski A.M."/>
        </authorList>
    </citation>
    <scope>NUCLEOTIDE SEQUENCE [LARGE SCALE GENOMIC DNA]</scope>
</reference>
<proteinExistence type="predicted"/>
<sequence>MINTKLKARNTVNEREIVLVDASGDTVARFESAPYFYIVTGFKSAEAYNEHHADEPVKFLVWKRKH</sequence>
<accession>J7F8Y8</accession>
<name>J7F8Y8_9CAUD</name>
<evidence type="ECO:0000313" key="2">
    <source>
        <dbReference type="Proteomes" id="UP000003754"/>
    </source>
</evidence>
<dbReference type="EMBL" id="JQ312117">
    <property type="protein sequence ID" value="AFH19775.1"/>
    <property type="molecule type" value="Genomic_DNA"/>
</dbReference>
<dbReference type="GeneID" id="14012030"/>
<dbReference type="KEGG" id="vg:14012030"/>